<gene>
    <name evidence="1" type="ORF">LCGC14_0893570</name>
</gene>
<comment type="caution">
    <text evidence="1">The sequence shown here is derived from an EMBL/GenBank/DDBJ whole genome shotgun (WGS) entry which is preliminary data.</text>
</comment>
<sequence>MDKFLAKKKFLSKKQKYKITIDKVYPKPLSRYTDTLEDAKKRVVWFLGNNPQGIARIKQLKADGRSYKSLSTHRWVKNRETGRDRITNL</sequence>
<organism evidence="1">
    <name type="scientific">marine sediment metagenome</name>
    <dbReference type="NCBI Taxonomy" id="412755"/>
    <lineage>
        <taxon>unclassified sequences</taxon>
        <taxon>metagenomes</taxon>
        <taxon>ecological metagenomes</taxon>
    </lineage>
</organism>
<reference evidence="1" key="1">
    <citation type="journal article" date="2015" name="Nature">
        <title>Complex archaea that bridge the gap between prokaryotes and eukaryotes.</title>
        <authorList>
            <person name="Spang A."/>
            <person name="Saw J.H."/>
            <person name="Jorgensen S.L."/>
            <person name="Zaremba-Niedzwiedzka K."/>
            <person name="Martijn J."/>
            <person name="Lind A.E."/>
            <person name="van Eijk R."/>
            <person name="Schleper C."/>
            <person name="Guy L."/>
            <person name="Ettema T.J."/>
        </authorList>
    </citation>
    <scope>NUCLEOTIDE SEQUENCE</scope>
</reference>
<dbReference type="EMBL" id="LAZR01002873">
    <property type="protein sequence ID" value="KKN24568.1"/>
    <property type="molecule type" value="Genomic_DNA"/>
</dbReference>
<proteinExistence type="predicted"/>
<evidence type="ECO:0000313" key="1">
    <source>
        <dbReference type="EMBL" id="KKN24568.1"/>
    </source>
</evidence>
<dbReference type="AlphaFoldDB" id="A0A0F9S5E1"/>
<accession>A0A0F9S5E1</accession>
<name>A0A0F9S5E1_9ZZZZ</name>
<protein>
    <submittedName>
        <fullName evidence="1">Uncharacterized protein</fullName>
    </submittedName>
</protein>